<reference evidence="2" key="2">
    <citation type="journal article" date="2008" name="Nucleic Acids Res.">
        <title>The rice annotation project database (RAP-DB): 2008 update.</title>
        <authorList>
            <consortium name="The rice annotation project (RAP)"/>
        </authorList>
    </citation>
    <scope>GENOME REANNOTATION</scope>
    <source>
        <strain evidence="2">cv. Nipponbare</strain>
    </source>
</reference>
<evidence type="ECO:0000313" key="2">
    <source>
        <dbReference type="Proteomes" id="UP000000763"/>
    </source>
</evidence>
<gene>
    <name evidence="1" type="primary">P0441A12.43</name>
</gene>
<evidence type="ECO:0000313" key="1">
    <source>
        <dbReference type="EMBL" id="BAD33470.1"/>
    </source>
</evidence>
<protein>
    <submittedName>
        <fullName evidence="1">Uncharacterized protein</fullName>
    </submittedName>
</protein>
<organism evidence="1 2">
    <name type="scientific">Oryza sativa subsp. japonica</name>
    <name type="common">Rice</name>
    <dbReference type="NCBI Taxonomy" id="39947"/>
    <lineage>
        <taxon>Eukaryota</taxon>
        <taxon>Viridiplantae</taxon>
        <taxon>Streptophyta</taxon>
        <taxon>Embryophyta</taxon>
        <taxon>Tracheophyta</taxon>
        <taxon>Spermatophyta</taxon>
        <taxon>Magnoliopsida</taxon>
        <taxon>Liliopsida</taxon>
        <taxon>Poales</taxon>
        <taxon>Poaceae</taxon>
        <taxon>BOP clade</taxon>
        <taxon>Oryzoideae</taxon>
        <taxon>Oryzeae</taxon>
        <taxon>Oryzinae</taxon>
        <taxon>Oryza</taxon>
        <taxon>Oryza sativa</taxon>
    </lineage>
</organism>
<sequence length="77" mass="8348">MEGQYKRTETAMLGIEEINLVATAAVKTWVVGGKTLPSGRSMLMVVVDGGTMAHDGVVTMRWLARSCLLEFVEAADF</sequence>
<dbReference type="EMBL" id="AP005422">
    <property type="protein sequence ID" value="BAD33470.1"/>
    <property type="molecule type" value="Genomic_DNA"/>
</dbReference>
<proteinExistence type="predicted"/>
<name>Q69QF2_ORYSJ</name>
<dbReference type="AlphaFoldDB" id="Q69QF2"/>
<accession>Q69QF2</accession>
<dbReference type="Proteomes" id="UP000000763">
    <property type="component" value="Chromosome 9"/>
</dbReference>
<reference evidence="2" key="1">
    <citation type="journal article" date="2005" name="Nature">
        <title>The map-based sequence of the rice genome.</title>
        <authorList>
            <consortium name="International rice genome sequencing project (IRGSP)"/>
            <person name="Matsumoto T."/>
            <person name="Wu J."/>
            <person name="Kanamori H."/>
            <person name="Katayose Y."/>
            <person name="Fujisawa M."/>
            <person name="Namiki N."/>
            <person name="Mizuno H."/>
            <person name="Yamamoto K."/>
            <person name="Antonio B.A."/>
            <person name="Baba T."/>
            <person name="Sakata K."/>
            <person name="Nagamura Y."/>
            <person name="Aoki H."/>
            <person name="Arikawa K."/>
            <person name="Arita K."/>
            <person name="Bito T."/>
            <person name="Chiden Y."/>
            <person name="Fujitsuka N."/>
            <person name="Fukunaka R."/>
            <person name="Hamada M."/>
            <person name="Harada C."/>
            <person name="Hayashi A."/>
            <person name="Hijishita S."/>
            <person name="Honda M."/>
            <person name="Hosokawa S."/>
            <person name="Ichikawa Y."/>
            <person name="Idonuma A."/>
            <person name="Iijima M."/>
            <person name="Ikeda M."/>
            <person name="Ikeno M."/>
            <person name="Ito K."/>
            <person name="Ito S."/>
            <person name="Ito T."/>
            <person name="Ito Y."/>
            <person name="Ito Y."/>
            <person name="Iwabuchi A."/>
            <person name="Kamiya K."/>
            <person name="Karasawa W."/>
            <person name="Kurita K."/>
            <person name="Katagiri S."/>
            <person name="Kikuta A."/>
            <person name="Kobayashi H."/>
            <person name="Kobayashi N."/>
            <person name="Machita K."/>
            <person name="Maehara T."/>
            <person name="Masukawa M."/>
            <person name="Mizubayashi T."/>
            <person name="Mukai Y."/>
            <person name="Nagasaki H."/>
            <person name="Nagata Y."/>
            <person name="Naito S."/>
            <person name="Nakashima M."/>
            <person name="Nakama Y."/>
            <person name="Nakamichi Y."/>
            <person name="Nakamura M."/>
            <person name="Meguro A."/>
            <person name="Negishi M."/>
            <person name="Ohta I."/>
            <person name="Ohta T."/>
            <person name="Okamoto M."/>
            <person name="Ono N."/>
            <person name="Saji S."/>
            <person name="Sakaguchi M."/>
            <person name="Sakai K."/>
            <person name="Shibata M."/>
            <person name="Shimokawa T."/>
            <person name="Song J."/>
            <person name="Takazaki Y."/>
            <person name="Terasawa K."/>
            <person name="Tsugane M."/>
            <person name="Tsuji K."/>
            <person name="Ueda S."/>
            <person name="Waki K."/>
            <person name="Yamagata H."/>
            <person name="Yamamoto M."/>
            <person name="Yamamoto S."/>
            <person name="Yamane H."/>
            <person name="Yoshiki S."/>
            <person name="Yoshihara R."/>
            <person name="Yukawa K."/>
            <person name="Zhong H."/>
            <person name="Yano M."/>
            <person name="Yuan Q."/>
            <person name="Ouyang S."/>
            <person name="Liu J."/>
            <person name="Jones K.M."/>
            <person name="Gansberger K."/>
            <person name="Moffat K."/>
            <person name="Hill J."/>
            <person name="Bera J."/>
            <person name="Fadrosh D."/>
            <person name="Jin S."/>
            <person name="Johri S."/>
            <person name="Kim M."/>
            <person name="Overton L."/>
            <person name="Reardon M."/>
            <person name="Tsitrin T."/>
            <person name="Vuong H."/>
            <person name="Weaver B."/>
            <person name="Ciecko A."/>
            <person name="Tallon L."/>
            <person name="Jackson J."/>
            <person name="Pai G."/>
            <person name="Aken S.V."/>
            <person name="Utterback T."/>
            <person name="Reidmuller S."/>
            <person name="Feldblyum T."/>
            <person name="Hsiao J."/>
            <person name="Zismann V."/>
            <person name="Iobst S."/>
            <person name="de Vazeille A.R."/>
            <person name="Buell C.R."/>
            <person name="Ying K."/>
            <person name="Li Y."/>
            <person name="Lu T."/>
            <person name="Huang Y."/>
            <person name="Zhao Q."/>
            <person name="Feng Q."/>
            <person name="Zhang L."/>
            <person name="Zhu J."/>
            <person name="Weng Q."/>
            <person name="Mu J."/>
            <person name="Lu Y."/>
            <person name="Fan D."/>
            <person name="Liu Y."/>
            <person name="Guan J."/>
            <person name="Zhang Y."/>
            <person name="Yu S."/>
            <person name="Liu X."/>
            <person name="Zhang Y."/>
            <person name="Hong G."/>
            <person name="Han B."/>
            <person name="Choisne N."/>
            <person name="Demange N."/>
            <person name="Orjeda G."/>
            <person name="Samain S."/>
            <person name="Cattolico L."/>
            <person name="Pelletier E."/>
            <person name="Couloux A."/>
            <person name="Segurens B."/>
            <person name="Wincker P."/>
            <person name="D'Hont A."/>
            <person name="Scarpelli C."/>
            <person name="Weissenbach J."/>
            <person name="Salanoubat M."/>
            <person name="Quetier F."/>
            <person name="Yu Y."/>
            <person name="Kim H.R."/>
            <person name="Rambo T."/>
            <person name="Currie J."/>
            <person name="Collura K."/>
            <person name="Luo M."/>
            <person name="Yang T."/>
            <person name="Ammiraju J.S.S."/>
            <person name="Engler F."/>
            <person name="Soderlund C."/>
            <person name="Wing R.A."/>
            <person name="Palmer L.E."/>
            <person name="de la Bastide M."/>
            <person name="Spiegel L."/>
            <person name="Nascimento L."/>
            <person name="Zutavern T."/>
            <person name="O'Shaughnessy A."/>
            <person name="Dike S."/>
            <person name="Dedhia N."/>
            <person name="Preston R."/>
            <person name="Balija V."/>
            <person name="McCombie W.R."/>
            <person name="Chow T."/>
            <person name="Chen H."/>
            <person name="Chung M."/>
            <person name="Chen C."/>
            <person name="Shaw J."/>
            <person name="Wu H."/>
            <person name="Hsiao K."/>
            <person name="Chao Y."/>
            <person name="Chu M."/>
            <person name="Cheng C."/>
            <person name="Hour A."/>
            <person name="Lee P."/>
            <person name="Lin S."/>
            <person name="Lin Y."/>
            <person name="Liou J."/>
            <person name="Liu S."/>
            <person name="Hsing Y."/>
            <person name="Raghuvanshi S."/>
            <person name="Mohanty A."/>
            <person name="Bharti A.K."/>
            <person name="Gaur A."/>
            <person name="Gupta V."/>
            <person name="Kumar D."/>
            <person name="Ravi V."/>
            <person name="Vij S."/>
            <person name="Kapur A."/>
            <person name="Khurana P."/>
            <person name="Khurana P."/>
            <person name="Khurana J.P."/>
            <person name="Tyagi A.K."/>
            <person name="Gaikwad K."/>
            <person name="Singh A."/>
            <person name="Dalal V."/>
            <person name="Srivastava S."/>
            <person name="Dixit A."/>
            <person name="Pal A.K."/>
            <person name="Ghazi I.A."/>
            <person name="Yadav M."/>
            <person name="Pandit A."/>
            <person name="Bhargava A."/>
            <person name="Sureshbabu K."/>
            <person name="Batra K."/>
            <person name="Sharma T.R."/>
            <person name="Mohapatra T."/>
            <person name="Singh N.K."/>
            <person name="Messing J."/>
            <person name="Nelson A.B."/>
            <person name="Fuks G."/>
            <person name="Kavchok S."/>
            <person name="Keizer G."/>
            <person name="Linton E."/>
            <person name="Llaca V."/>
            <person name="Song R."/>
            <person name="Tanyolac B."/>
            <person name="Young S."/>
            <person name="Ho-Il K."/>
            <person name="Hahn J.H."/>
            <person name="Sangsakoo G."/>
            <person name="Vanavichit A."/>
            <person name="de Mattos Luiz.A.T."/>
            <person name="Zimmer P.D."/>
            <person name="Malone G."/>
            <person name="Dellagostin O."/>
            <person name="de Oliveira A.C."/>
            <person name="Bevan M."/>
            <person name="Bancroft I."/>
            <person name="Minx P."/>
            <person name="Cordum H."/>
            <person name="Wilson R."/>
            <person name="Cheng Z."/>
            <person name="Jin W."/>
            <person name="Jiang J."/>
            <person name="Leong S.A."/>
            <person name="Iwama H."/>
            <person name="Gojobori T."/>
            <person name="Itoh T."/>
            <person name="Niimura Y."/>
            <person name="Fujii Y."/>
            <person name="Habara T."/>
            <person name="Sakai H."/>
            <person name="Sato Y."/>
            <person name="Wilson G."/>
            <person name="Kumar K."/>
            <person name="McCouch S."/>
            <person name="Juretic N."/>
            <person name="Hoen D."/>
            <person name="Wright S."/>
            <person name="Bruskiewich R."/>
            <person name="Bureau T."/>
            <person name="Miyao A."/>
            <person name="Hirochika H."/>
            <person name="Nishikawa T."/>
            <person name="Kadowaki K."/>
            <person name="Sugiura M."/>
            <person name="Burr B."/>
            <person name="Sasaki T."/>
        </authorList>
    </citation>
    <scope>NUCLEOTIDE SEQUENCE [LARGE SCALE GENOMIC DNA]</scope>
    <source>
        <strain evidence="2">cv. Nipponbare</strain>
    </source>
</reference>